<dbReference type="Proteomes" id="UP000030518">
    <property type="component" value="Unassembled WGS sequence"/>
</dbReference>
<dbReference type="STRING" id="1300345.LF41_508"/>
<dbReference type="PATRIC" id="fig|1300345.3.peg.2180"/>
<evidence type="ECO:0000256" key="1">
    <source>
        <dbReference type="SAM" id="MobiDB-lite"/>
    </source>
</evidence>
<evidence type="ECO:0000313" key="3">
    <source>
        <dbReference type="Proteomes" id="UP000030518"/>
    </source>
</evidence>
<protein>
    <submittedName>
        <fullName evidence="2">Uncharacterized protein</fullName>
    </submittedName>
</protein>
<feature type="region of interest" description="Disordered" evidence="1">
    <location>
        <begin position="1"/>
        <end position="109"/>
    </location>
</feature>
<keyword evidence="3" id="KW-1185">Reference proteome</keyword>
<organism evidence="2 3">
    <name type="scientific">Lysobacter dokdonensis DS-58</name>
    <dbReference type="NCBI Taxonomy" id="1300345"/>
    <lineage>
        <taxon>Bacteria</taxon>
        <taxon>Pseudomonadati</taxon>
        <taxon>Pseudomonadota</taxon>
        <taxon>Gammaproteobacteria</taxon>
        <taxon>Lysobacterales</taxon>
        <taxon>Lysobacteraceae</taxon>
        <taxon>Noviluteimonas</taxon>
    </lineage>
</organism>
<dbReference type="EMBL" id="JRKJ01000018">
    <property type="protein sequence ID" value="KGQ18483.1"/>
    <property type="molecule type" value="Genomic_DNA"/>
</dbReference>
<name>A0A0A2WFF4_9GAMM</name>
<feature type="compositionally biased region" description="Basic residues" evidence="1">
    <location>
        <begin position="52"/>
        <end position="64"/>
    </location>
</feature>
<dbReference type="AlphaFoldDB" id="A0A0A2WFF4"/>
<reference evidence="2 3" key="1">
    <citation type="submission" date="2014-09" db="EMBL/GenBank/DDBJ databases">
        <title>Genome sequences of Lysobacter dokdonensis DS-58.</title>
        <authorList>
            <person name="Kim J.F."/>
            <person name="Kwak M.-J."/>
        </authorList>
    </citation>
    <scope>NUCLEOTIDE SEQUENCE [LARGE SCALE GENOMIC DNA]</scope>
    <source>
        <strain evidence="2 3">DS-58</strain>
    </source>
</reference>
<feature type="region of interest" description="Disordered" evidence="1">
    <location>
        <begin position="125"/>
        <end position="169"/>
    </location>
</feature>
<feature type="compositionally biased region" description="Polar residues" evidence="1">
    <location>
        <begin position="160"/>
        <end position="169"/>
    </location>
</feature>
<comment type="caution">
    <text evidence="2">The sequence shown here is derived from an EMBL/GenBank/DDBJ whole genome shotgun (WGS) entry which is preliminary data.</text>
</comment>
<proteinExistence type="predicted"/>
<feature type="compositionally biased region" description="Basic residues" evidence="1">
    <location>
        <begin position="72"/>
        <end position="86"/>
    </location>
</feature>
<accession>A0A0A2WFF4</accession>
<evidence type="ECO:0000313" key="2">
    <source>
        <dbReference type="EMBL" id="KGQ18483.1"/>
    </source>
</evidence>
<gene>
    <name evidence="2" type="ORF">LF41_508</name>
</gene>
<sequence>MHAMSKCAQAPDGLNDSAAATNGRSAAPGASSIGSCAAMTHPLPRTDASPPRWRRTGACARRRNATWIRRGSGPRRSRTTSTKRRAGCGPSHRDRTPATSGTRRADASLNRSFSALRNMQGLHIRRGSLAGSQHTRGQRCFRPASSGNVDRLRGAPRPGSSPTDNPSAS</sequence>